<dbReference type="Proteomes" id="UP000253934">
    <property type="component" value="Unassembled WGS sequence"/>
</dbReference>
<keyword evidence="2" id="KW-0560">Oxidoreductase</keyword>
<dbReference type="CDD" id="cd05233">
    <property type="entry name" value="SDR_c"/>
    <property type="match status" value="1"/>
</dbReference>
<protein>
    <submittedName>
        <fullName evidence="4">SDR family NAD(P)-dependent oxidoreductase</fullName>
    </submittedName>
</protein>
<dbReference type="Pfam" id="PF00106">
    <property type="entry name" value="adh_short"/>
    <property type="match status" value="1"/>
</dbReference>
<gene>
    <name evidence="4" type="ORF">DCC88_10565</name>
</gene>
<evidence type="ECO:0000256" key="2">
    <source>
        <dbReference type="ARBA" id="ARBA00023002"/>
    </source>
</evidence>
<dbReference type="EMBL" id="QOVW01000088">
    <property type="protein sequence ID" value="RDB35384.1"/>
    <property type="molecule type" value="Genomic_DNA"/>
</dbReference>
<evidence type="ECO:0000256" key="1">
    <source>
        <dbReference type="ARBA" id="ARBA00006484"/>
    </source>
</evidence>
<dbReference type="Gene3D" id="3.40.50.720">
    <property type="entry name" value="NAD(P)-binding Rossmann-like Domain"/>
    <property type="match status" value="1"/>
</dbReference>
<dbReference type="PANTHER" id="PTHR44196">
    <property type="entry name" value="DEHYDROGENASE/REDUCTASE SDR FAMILY MEMBER 7B"/>
    <property type="match status" value="1"/>
</dbReference>
<dbReference type="InterPro" id="IPR002347">
    <property type="entry name" value="SDR_fam"/>
</dbReference>
<evidence type="ECO:0000313" key="5">
    <source>
        <dbReference type="Proteomes" id="UP000253934"/>
    </source>
</evidence>
<dbReference type="InterPro" id="IPR036291">
    <property type="entry name" value="NAD(P)-bd_dom_sf"/>
</dbReference>
<dbReference type="PANTHER" id="PTHR44196:SF2">
    <property type="entry name" value="SHORT-CHAIN DEHYDROGENASE-RELATED"/>
    <property type="match status" value="1"/>
</dbReference>
<dbReference type="RefSeq" id="WP_338636749.1">
    <property type="nucleotide sequence ID" value="NZ_CP146516.1"/>
</dbReference>
<reference evidence="4" key="1">
    <citation type="submission" date="2018-04" db="EMBL/GenBank/DDBJ databases">
        <title>Draft genome sequence of the Candidatus Spirobacillus cienkowskii, a pathogen of freshwater Daphnia species, reconstructed from hemolymph metagenomic reads.</title>
        <authorList>
            <person name="Bresciani L."/>
            <person name="Lemos L.N."/>
            <person name="Wale N."/>
            <person name="Lin J.Y."/>
            <person name="Fernandes G.R."/>
            <person name="Duffy M.A."/>
            <person name="Rodrigues J.M."/>
        </authorList>
    </citation>
    <scope>NUCLEOTIDE SEQUENCE [LARGE SCALE GENOMIC DNA]</scope>
    <source>
        <strain evidence="4">Binning01</strain>
    </source>
</reference>
<dbReference type="PROSITE" id="PS00061">
    <property type="entry name" value="ADH_SHORT"/>
    <property type="match status" value="1"/>
</dbReference>
<dbReference type="InterPro" id="IPR020904">
    <property type="entry name" value="Sc_DH/Rdtase_CS"/>
</dbReference>
<evidence type="ECO:0000313" key="4">
    <source>
        <dbReference type="EMBL" id="RDB35384.1"/>
    </source>
</evidence>
<comment type="caution">
    <text evidence="4">The sequence shown here is derived from an EMBL/GenBank/DDBJ whole genome shotgun (WGS) entry which is preliminary data.</text>
</comment>
<comment type="similarity">
    <text evidence="1 3">Belongs to the short-chain dehydrogenases/reductases (SDR) family.</text>
</comment>
<accession>A0A369KUJ3</accession>
<dbReference type="GO" id="GO:0016491">
    <property type="term" value="F:oxidoreductase activity"/>
    <property type="evidence" value="ECO:0007669"/>
    <property type="project" value="UniProtKB-KW"/>
</dbReference>
<sequence>MNLLKSINENKTHNTSKKQVALITGASSGIGYAIAKVFIQEGFDIVAVARDQQRLQDLAHYAKENFNSTVYVLPADLTKLSSINEIENFLLTEQITIDALINNAGFGVHGSFKQTDIQKELDMVRIQIDVTLALTKIVLPSMIQKNFGYILNVASVYSFTPVPYQSVYGACKAFLLSFSSSLRHENKKYGIKVTTLCPGTTNTEFRTRSNIHAKINFKNGMSAEEVAKFGFKALMKGQKIAVPGLLNRLFVSAASHVPTSLFSSSLVLLNHFRGVNSKNT</sequence>
<dbReference type="PIRSF" id="PIRSF000126">
    <property type="entry name" value="11-beta-HSD1"/>
    <property type="match status" value="1"/>
</dbReference>
<dbReference type="AlphaFoldDB" id="A0A369KUJ3"/>
<name>A0A369KUJ3_9BACT</name>
<dbReference type="PRINTS" id="PR00081">
    <property type="entry name" value="GDHRDH"/>
</dbReference>
<dbReference type="SUPFAM" id="SSF51735">
    <property type="entry name" value="NAD(P)-binding Rossmann-fold domains"/>
    <property type="match status" value="1"/>
</dbReference>
<organism evidence="4 5">
    <name type="scientific">Spirobacillus cienkowskii</name>
    <dbReference type="NCBI Taxonomy" id="495820"/>
    <lineage>
        <taxon>Bacteria</taxon>
        <taxon>Pseudomonadati</taxon>
        <taxon>Bdellovibrionota</taxon>
        <taxon>Oligoflexia</taxon>
        <taxon>Silvanigrellales</taxon>
        <taxon>Spirobacillus</taxon>
    </lineage>
</organism>
<evidence type="ECO:0000256" key="3">
    <source>
        <dbReference type="RuleBase" id="RU000363"/>
    </source>
</evidence>
<dbReference type="PRINTS" id="PR00080">
    <property type="entry name" value="SDRFAMILY"/>
</dbReference>
<dbReference type="GO" id="GO:0016020">
    <property type="term" value="C:membrane"/>
    <property type="evidence" value="ECO:0007669"/>
    <property type="project" value="TreeGrafter"/>
</dbReference>
<proteinExistence type="inferred from homology"/>
<keyword evidence="5" id="KW-1185">Reference proteome</keyword>